<feature type="compositionally biased region" description="Polar residues" evidence="1">
    <location>
        <begin position="198"/>
        <end position="217"/>
    </location>
</feature>
<protein>
    <recommendedName>
        <fullName evidence="4">Endonuclease/exonuclease/phosphatase domain-containing protein</fullName>
    </recommendedName>
</protein>
<dbReference type="EMBL" id="JAPFFK010000526">
    <property type="protein sequence ID" value="KAJ6673039.1"/>
    <property type="molecule type" value="Genomic_DNA"/>
</dbReference>
<feature type="compositionally biased region" description="Polar residues" evidence="1">
    <location>
        <begin position="145"/>
        <end position="156"/>
    </location>
</feature>
<dbReference type="SUPFAM" id="SSF56219">
    <property type="entry name" value="DNase I-like"/>
    <property type="match status" value="1"/>
</dbReference>
<dbReference type="InterPro" id="IPR036691">
    <property type="entry name" value="Endo/exonu/phosph_ase_sf"/>
</dbReference>
<feature type="region of interest" description="Disordered" evidence="1">
    <location>
        <begin position="194"/>
        <end position="241"/>
    </location>
</feature>
<dbReference type="PANTHER" id="PTHR33710">
    <property type="entry name" value="BNAC02G09200D PROTEIN"/>
    <property type="match status" value="1"/>
</dbReference>
<feature type="compositionally biased region" description="Basic and acidic residues" evidence="1">
    <location>
        <begin position="74"/>
        <end position="93"/>
    </location>
</feature>
<proteinExistence type="predicted"/>
<accession>A0A9Q0SCU4</accession>
<comment type="caution">
    <text evidence="2">The sequence shown here is derived from an EMBL/GenBank/DDBJ whole genome shotgun (WGS) entry which is preliminary data.</text>
</comment>
<reference evidence="2" key="1">
    <citation type="submission" date="2022-11" db="EMBL/GenBank/DDBJ databases">
        <authorList>
            <person name="Hyden B.L."/>
            <person name="Feng K."/>
            <person name="Yates T."/>
            <person name="Jawdy S."/>
            <person name="Smart L.B."/>
            <person name="Muchero W."/>
        </authorList>
    </citation>
    <scope>NUCLEOTIDE SEQUENCE</scope>
    <source>
        <tissue evidence="2">Shoot tip</tissue>
    </source>
</reference>
<name>A0A9Q0SCU4_SALPP</name>
<evidence type="ECO:0000313" key="2">
    <source>
        <dbReference type="EMBL" id="KAJ6673039.1"/>
    </source>
</evidence>
<feature type="region of interest" description="Disordered" evidence="1">
    <location>
        <begin position="55"/>
        <end position="169"/>
    </location>
</feature>
<gene>
    <name evidence="2" type="ORF">OIU79_024630</name>
</gene>
<dbReference type="Gene3D" id="3.60.10.10">
    <property type="entry name" value="Endonuclease/exonuclease/phosphatase"/>
    <property type="match status" value="1"/>
</dbReference>
<sequence length="576" mass="64311">MRGIRRKPPFYSTALKLRVPCQRSLVKVSVEYEWKPSACEVCHSFGHKCPAPEKTNVGGATPTDGEFQQPQGQLKEREETHTPDEASPRRQEAEEPYIVVEPPKQREGKQPWIEVSPSRQATKKVSDLGHQMSEPVLQTIPFKQVSESSKQSTVGTVGQKGANSRKDNQLCLVESQGQEGTPNTGMDIEVGVEEEGSSMPQGSHVSSEGDEPTTTSPAVRKKKSGRKKKQGRGPPELEGPSLNILINGGLYRSVEHQRAQQHSPRILSANMAKVENGLGLSKWQFISNINHGHLCRILVGWNPKKVTVSLIHSSSQWISCDVLNQANGSSIRVTFVYGMNSPVDRRALWSYLSSQKMVNNTVSWTILGDFNAITNSRDRSGGDHHWYSHMDEFPSCITQAELNQIPPSGMHFTWDNGQHGENSILKKLDWVWGNHQMLSAWPDSKAEFQARLASDHSPIVLTLAPPPLGKKARFKFLNLWTKREGYEAVVRVAWAVEVFGNPISRSTSKLRVLKGYLKSKLGHCSHDITHRVNEAKENWARNHIHSLTSEAGEVVREPMAMGNLAPNYFLHSLIRS</sequence>
<dbReference type="PANTHER" id="PTHR33710:SF71">
    <property type="entry name" value="ENDONUCLEASE_EXONUCLEASE_PHOSPHATASE DOMAIN-CONTAINING PROTEIN"/>
    <property type="match status" value="1"/>
</dbReference>
<evidence type="ECO:0000256" key="1">
    <source>
        <dbReference type="SAM" id="MobiDB-lite"/>
    </source>
</evidence>
<dbReference type="Proteomes" id="UP001151532">
    <property type="component" value="Unassembled WGS sequence"/>
</dbReference>
<evidence type="ECO:0008006" key="4">
    <source>
        <dbReference type="Google" id="ProtNLM"/>
    </source>
</evidence>
<reference evidence="2" key="2">
    <citation type="journal article" date="2023" name="Int. J. Mol. Sci.">
        <title>De Novo Assembly and Annotation of 11 Diverse Shrub Willow (Salix) Genomes Reveals Novel Gene Organization in Sex-Linked Regions.</title>
        <authorList>
            <person name="Hyden B."/>
            <person name="Feng K."/>
            <person name="Yates T.B."/>
            <person name="Jawdy S."/>
            <person name="Cereghino C."/>
            <person name="Smart L.B."/>
            <person name="Muchero W."/>
        </authorList>
    </citation>
    <scope>NUCLEOTIDE SEQUENCE</scope>
    <source>
        <tissue evidence="2">Shoot tip</tissue>
    </source>
</reference>
<evidence type="ECO:0000313" key="3">
    <source>
        <dbReference type="Proteomes" id="UP001151532"/>
    </source>
</evidence>
<organism evidence="2 3">
    <name type="scientific">Salix purpurea</name>
    <name type="common">Purple osier willow</name>
    <dbReference type="NCBI Taxonomy" id="77065"/>
    <lineage>
        <taxon>Eukaryota</taxon>
        <taxon>Viridiplantae</taxon>
        <taxon>Streptophyta</taxon>
        <taxon>Embryophyta</taxon>
        <taxon>Tracheophyta</taxon>
        <taxon>Spermatophyta</taxon>
        <taxon>Magnoliopsida</taxon>
        <taxon>eudicotyledons</taxon>
        <taxon>Gunneridae</taxon>
        <taxon>Pentapetalae</taxon>
        <taxon>rosids</taxon>
        <taxon>fabids</taxon>
        <taxon>Malpighiales</taxon>
        <taxon>Salicaceae</taxon>
        <taxon>Saliceae</taxon>
        <taxon>Salix</taxon>
    </lineage>
</organism>
<feature type="compositionally biased region" description="Basic residues" evidence="1">
    <location>
        <begin position="219"/>
        <end position="231"/>
    </location>
</feature>
<dbReference type="AlphaFoldDB" id="A0A9Q0SCU4"/>
<dbReference type="OrthoDB" id="1748011at2759"/>
<keyword evidence="3" id="KW-1185">Reference proteome</keyword>